<dbReference type="OrthoDB" id="19176at2759"/>
<dbReference type="InParanoid" id="A0A2P6MRQ5"/>
<dbReference type="Pfam" id="PF14523">
    <property type="entry name" value="Syntaxin_2"/>
    <property type="match status" value="1"/>
</dbReference>
<dbReference type="PANTHER" id="PTHR19957">
    <property type="entry name" value="SYNTAXIN"/>
    <property type="match status" value="1"/>
</dbReference>
<comment type="caution">
    <text evidence="4">The sequence shown here is derived from an EMBL/GenBank/DDBJ whole genome shotgun (WGS) entry which is preliminary data.</text>
</comment>
<dbReference type="GO" id="GO:0006906">
    <property type="term" value="P:vesicle fusion"/>
    <property type="evidence" value="ECO:0007669"/>
    <property type="project" value="TreeGrafter"/>
</dbReference>
<name>A0A2P6MRQ5_9EUKA</name>
<dbReference type="AlphaFoldDB" id="A0A2P6MRQ5"/>
<dbReference type="GO" id="GO:0012505">
    <property type="term" value="C:endomembrane system"/>
    <property type="evidence" value="ECO:0007669"/>
    <property type="project" value="TreeGrafter"/>
</dbReference>
<dbReference type="PROSITE" id="PS50192">
    <property type="entry name" value="T_SNARE"/>
    <property type="match status" value="1"/>
</dbReference>
<organism evidence="4 5">
    <name type="scientific">Planoprotostelium fungivorum</name>
    <dbReference type="NCBI Taxonomy" id="1890364"/>
    <lineage>
        <taxon>Eukaryota</taxon>
        <taxon>Amoebozoa</taxon>
        <taxon>Evosea</taxon>
        <taxon>Variosea</taxon>
        <taxon>Cavosteliida</taxon>
        <taxon>Cavosteliaceae</taxon>
        <taxon>Planoprotostelium</taxon>
    </lineage>
</organism>
<keyword evidence="2" id="KW-0472">Membrane</keyword>
<dbReference type="InterPro" id="IPR010989">
    <property type="entry name" value="SNARE"/>
</dbReference>
<proteinExistence type="inferred from homology"/>
<gene>
    <name evidence="4" type="ORF">PROFUN_10288</name>
</gene>
<protein>
    <submittedName>
        <fullName evidence="4">Syntaxin-7-like isoform 2</fullName>
    </submittedName>
</protein>
<dbReference type="Pfam" id="PF05739">
    <property type="entry name" value="SNARE"/>
    <property type="match status" value="1"/>
</dbReference>
<dbReference type="GO" id="GO:0048278">
    <property type="term" value="P:vesicle docking"/>
    <property type="evidence" value="ECO:0007669"/>
    <property type="project" value="TreeGrafter"/>
</dbReference>
<evidence type="ECO:0000313" key="5">
    <source>
        <dbReference type="Proteomes" id="UP000241769"/>
    </source>
</evidence>
<dbReference type="GO" id="GO:0005484">
    <property type="term" value="F:SNAP receptor activity"/>
    <property type="evidence" value="ECO:0007669"/>
    <property type="project" value="TreeGrafter"/>
</dbReference>
<evidence type="ECO:0000259" key="3">
    <source>
        <dbReference type="PROSITE" id="PS50192"/>
    </source>
</evidence>
<reference evidence="4 5" key="1">
    <citation type="journal article" date="2018" name="Genome Biol. Evol.">
        <title>Multiple Roots of Fruiting Body Formation in Amoebozoa.</title>
        <authorList>
            <person name="Hillmann F."/>
            <person name="Forbes G."/>
            <person name="Novohradska S."/>
            <person name="Ferling I."/>
            <person name="Riege K."/>
            <person name="Groth M."/>
            <person name="Westermann M."/>
            <person name="Marz M."/>
            <person name="Spaller T."/>
            <person name="Winckler T."/>
            <person name="Schaap P."/>
            <person name="Glockner G."/>
        </authorList>
    </citation>
    <scope>NUCLEOTIDE SEQUENCE [LARGE SCALE GENOMIC DNA]</scope>
    <source>
        <strain evidence="4 5">Jena</strain>
    </source>
</reference>
<dbReference type="GO" id="GO:0006886">
    <property type="term" value="P:intracellular protein transport"/>
    <property type="evidence" value="ECO:0007669"/>
    <property type="project" value="TreeGrafter"/>
</dbReference>
<dbReference type="SMART" id="SM00397">
    <property type="entry name" value="t_SNARE"/>
    <property type="match status" value="1"/>
</dbReference>
<feature type="transmembrane region" description="Helical" evidence="2">
    <location>
        <begin position="222"/>
        <end position="245"/>
    </location>
</feature>
<comment type="similarity">
    <text evidence="1">Belongs to the syntaxin family.</text>
</comment>
<feature type="domain" description="T-SNARE coiled-coil homology" evidence="3">
    <location>
        <begin position="149"/>
        <end position="211"/>
    </location>
</feature>
<evidence type="ECO:0000256" key="2">
    <source>
        <dbReference type="SAM" id="Phobius"/>
    </source>
</evidence>
<evidence type="ECO:0000313" key="4">
    <source>
        <dbReference type="EMBL" id="PRP74390.1"/>
    </source>
</evidence>
<dbReference type="GO" id="GO:0031201">
    <property type="term" value="C:SNARE complex"/>
    <property type="evidence" value="ECO:0007669"/>
    <property type="project" value="TreeGrafter"/>
</dbReference>
<dbReference type="STRING" id="1890364.A0A2P6MRQ5"/>
<keyword evidence="5" id="KW-1185">Reference proteome</keyword>
<keyword evidence="2" id="KW-0812">Transmembrane</keyword>
<dbReference type="InterPro" id="IPR006011">
    <property type="entry name" value="Syntaxin_N"/>
</dbReference>
<dbReference type="Gene3D" id="1.20.58.70">
    <property type="match status" value="1"/>
</dbReference>
<dbReference type="InterPro" id="IPR000727">
    <property type="entry name" value="T_SNARE_dom"/>
</dbReference>
<dbReference type="PANTHER" id="PTHR19957:SF38">
    <property type="entry name" value="LD27581P"/>
    <property type="match status" value="1"/>
</dbReference>
<keyword evidence="2" id="KW-1133">Transmembrane helix</keyword>
<evidence type="ECO:0000256" key="1">
    <source>
        <dbReference type="ARBA" id="ARBA00009063"/>
    </source>
</evidence>
<dbReference type="EMBL" id="MDYQ01000464">
    <property type="protein sequence ID" value="PRP74390.1"/>
    <property type="molecule type" value="Genomic_DNA"/>
</dbReference>
<dbReference type="CDD" id="cd15840">
    <property type="entry name" value="SNARE_Qa"/>
    <property type="match status" value="1"/>
</dbReference>
<dbReference type="Gene3D" id="1.20.5.110">
    <property type="match status" value="1"/>
</dbReference>
<dbReference type="InterPro" id="IPR045242">
    <property type="entry name" value="Syntaxin"/>
</dbReference>
<dbReference type="Proteomes" id="UP000241769">
    <property type="component" value="Unassembled WGS sequence"/>
</dbReference>
<dbReference type="GO" id="GO:0000149">
    <property type="term" value="F:SNARE binding"/>
    <property type="evidence" value="ECO:0007669"/>
    <property type="project" value="TreeGrafter"/>
</dbReference>
<accession>A0A2P6MRQ5</accession>
<dbReference type="SUPFAM" id="SSF47661">
    <property type="entry name" value="t-snare proteins"/>
    <property type="match status" value="1"/>
</dbReference>
<sequence length="248" mass="28128">MNDERTPLRGNLSGVVEKTSRLNNEVGALDRLTQQIGTSKDNGLLRNQLKDKRALCMSLGKEASVLLKRDGQGADKYQAEKLAEQLRSLMDRCQRLTSEGLQKERQYPMTEAIDTHRYSDEFGTDTTGSDQLSSSFKKVEHDSSYDVENDLIRERNEEIIQLQRDFTDLAEVFGDVAKMVHEQQPMIDTIESNVQDATIKSDEGLMDIRKASEYQRSSRNKLCCLLLIGVLVLLGLAGFLVYWFAGRR</sequence>